<dbReference type="PROSITE" id="PS51257">
    <property type="entry name" value="PROKAR_LIPOPROTEIN"/>
    <property type="match status" value="1"/>
</dbReference>
<evidence type="ECO:0008006" key="3">
    <source>
        <dbReference type="Google" id="ProtNLM"/>
    </source>
</evidence>
<dbReference type="RefSeq" id="WP_376883793.1">
    <property type="nucleotide sequence ID" value="NZ_JBHUHR010000015.1"/>
</dbReference>
<sequence>MKKICLMLLGVTMLVACGRNKNEQMLYDYQQKNVSSLNFDLEDLDFKIQEVEKLADITGLDSMKHLKFELAEFWVKNPEQSLIDTLSFQHVKNVLNESIILQDTLQNLYQEAVLSAIKRDDYSYEMESKRNRDKAIDQKLLYRKSLSTIEKIESRYNELSKNPEIILSTKYKASYSLRNPMLGNAKQSFNKIYYTNIDHTEFIKEETLEGKEN</sequence>
<name>A0ABW4VH29_9BACT</name>
<keyword evidence="2" id="KW-1185">Reference proteome</keyword>
<proteinExistence type="predicted"/>
<accession>A0ABW4VH29</accession>
<dbReference type="EMBL" id="JBHUHR010000015">
    <property type="protein sequence ID" value="MFD2033993.1"/>
    <property type="molecule type" value="Genomic_DNA"/>
</dbReference>
<comment type="caution">
    <text evidence="1">The sequence shown here is derived from an EMBL/GenBank/DDBJ whole genome shotgun (WGS) entry which is preliminary data.</text>
</comment>
<dbReference type="Proteomes" id="UP001597361">
    <property type="component" value="Unassembled WGS sequence"/>
</dbReference>
<organism evidence="1 2">
    <name type="scientific">Belliella marina</name>
    <dbReference type="NCBI Taxonomy" id="1644146"/>
    <lineage>
        <taxon>Bacteria</taxon>
        <taxon>Pseudomonadati</taxon>
        <taxon>Bacteroidota</taxon>
        <taxon>Cytophagia</taxon>
        <taxon>Cytophagales</taxon>
        <taxon>Cyclobacteriaceae</taxon>
        <taxon>Belliella</taxon>
    </lineage>
</organism>
<gene>
    <name evidence="1" type="ORF">ACFSKL_04275</name>
</gene>
<evidence type="ECO:0000313" key="1">
    <source>
        <dbReference type="EMBL" id="MFD2033993.1"/>
    </source>
</evidence>
<reference evidence="2" key="1">
    <citation type="journal article" date="2019" name="Int. J. Syst. Evol. Microbiol.">
        <title>The Global Catalogue of Microorganisms (GCM) 10K type strain sequencing project: providing services to taxonomists for standard genome sequencing and annotation.</title>
        <authorList>
            <consortium name="The Broad Institute Genomics Platform"/>
            <consortium name="The Broad Institute Genome Sequencing Center for Infectious Disease"/>
            <person name="Wu L."/>
            <person name="Ma J."/>
        </authorList>
    </citation>
    <scope>NUCLEOTIDE SEQUENCE [LARGE SCALE GENOMIC DNA]</scope>
    <source>
        <strain evidence="2">CGMCC 1.15180</strain>
    </source>
</reference>
<evidence type="ECO:0000313" key="2">
    <source>
        <dbReference type="Proteomes" id="UP001597361"/>
    </source>
</evidence>
<protein>
    <recommendedName>
        <fullName evidence="3">Lipoprotein</fullName>
    </recommendedName>
</protein>